<evidence type="ECO:0000256" key="1">
    <source>
        <dbReference type="ARBA" id="ARBA00004123"/>
    </source>
</evidence>
<evidence type="ECO:0000259" key="10">
    <source>
        <dbReference type="SMART" id="SM00165"/>
    </source>
</evidence>
<organism evidence="11 12">
    <name type="scientific">Periophthalmus magnuspinnatus</name>
    <dbReference type="NCBI Taxonomy" id="409849"/>
    <lineage>
        <taxon>Eukaryota</taxon>
        <taxon>Metazoa</taxon>
        <taxon>Chordata</taxon>
        <taxon>Craniata</taxon>
        <taxon>Vertebrata</taxon>
        <taxon>Euteleostomi</taxon>
        <taxon>Actinopterygii</taxon>
        <taxon>Neopterygii</taxon>
        <taxon>Teleostei</taxon>
        <taxon>Neoteleostei</taxon>
        <taxon>Acanthomorphata</taxon>
        <taxon>Gobiaria</taxon>
        <taxon>Gobiiformes</taxon>
        <taxon>Gobioidei</taxon>
        <taxon>Gobiidae</taxon>
        <taxon>Oxudercinae</taxon>
        <taxon>Periophthalmus</taxon>
    </lineage>
</organism>
<evidence type="ECO:0000256" key="6">
    <source>
        <dbReference type="ARBA" id="ARBA00022490"/>
    </source>
</evidence>
<dbReference type="Proteomes" id="UP000261520">
    <property type="component" value="Unplaced"/>
</dbReference>
<evidence type="ECO:0000256" key="7">
    <source>
        <dbReference type="ARBA" id="ARBA00022553"/>
    </source>
</evidence>
<dbReference type="InterPro" id="IPR051833">
    <property type="entry name" value="TC-DDR_regulator"/>
</dbReference>
<keyword evidence="8" id="KW-0539">Nucleus</keyword>
<evidence type="ECO:0000256" key="5">
    <source>
        <dbReference type="ARBA" id="ARBA00022481"/>
    </source>
</evidence>
<keyword evidence="6" id="KW-0963">Cytoplasm</keyword>
<dbReference type="AlphaFoldDB" id="A0A3B3Z7V2"/>
<proteinExistence type="predicted"/>
<dbReference type="PANTHER" id="PTHR16308:SF19">
    <property type="entry name" value="UBIQUITIN-ASSOCIATED PROTEIN 2"/>
    <property type="match status" value="1"/>
</dbReference>
<keyword evidence="5" id="KW-0488">Methylation</keyword>
<feature type="region of interest" description="Disordered" evidence="9">
    <location>
        <begin position="58"/>
        <end position="107"/>
    </location>
</feature>
<dbReference type="Gene3D" id="1.10.8.10">
    <property type="entry name" value="DNA helicase RuvA subunit, C-terminal domain"/>
    <property type="match status" value="1"/>
</dbReference>
<evidence type="ECO:0000256" key="4">
    <source>
        <dbReference type="ARBA" id="ARBA00022454"/>
    </source>
</evidence>
<dbReference type="FunFam" id="1.10.8.10:FF:000004">
    <property type="entry name" value="ubiquitin-associated protein 2-like isoform X1"/>
    <property type="match status" value="1"/>
</dbReference>
<dbReference type="PANTHER" id="PTHR16308">
    <property type="entry name" value="UBIQUITIN ASSOCIATED PROTEIN 2-LIKE/LINGERER"/>
    <property type="match status" value="1"/>
</dbReference>
<evidence type="ECO:0000313" key="12">
    <source>
        <dbReference type="Proteomes" id="UP000261520"/>
    </source>
</evidence>
<comment type="subcellular location">
    <subcellularLocation>
        <location evidence="2">Chromosome</location>
    </subcellularLocation>
    <subcellularLocation>
        <location evidence="3">Cytoplasm</location>
    </subcellularLocation>
    <subcellularLocation>
        <location evidence="1">Nucleus</location>
    </subcellularLocation>
</comment>
<keyword evidence="12" id="KW-1185">Reference proteome</keyword>
<feature type="domain" description="UBA" evidence="10">
    <location>
        <begin position="15"/>
        <end position="53"/>
    </location>
</feature>
<keyword evidence="4" id="KW-0158">Chromosome</keyword>
<dbReference type="GO" id="GO:0005694">
    <property type="term" value="C:chromosome"/>
    <property type="evidence" value="ECO:0007669"/>
    <property type="project" value="UniProtKB-SubCell"/>
</dbReference>
<dbReference type="GO" id="GO:0061484">
    <property type="term" value="P:hematopoietic stem cell homeostasis"/>
    <property type="evidence" value="ECO:0007669"/>
    <property type="project" value="UniProtKB-ARBA"/>
</dbReference>
<dbReference type="SUPFAM" id="SSF46934">
    <property type="entry name" value="UBA-like"/>
    <property type="match status" value="1"/>
</dbReference>
<reference evidence="11" key="1">
    <citation type="submission" date="2025-08" db="UniProtKB">
        <authorList>
            <consortium name="Ensembl"/>
        </authorList>
    </citation>
    <scope>IDENTIFICATION</scope>
</reference>
<dbReference type="InterPro" id="IPR009060">
    <property type="entry name" value="UBA-like_sf"/>
</dbReference>
<dbReference type="InterPro" id="IPR015940">
    <property type="entry name" value="UBA"/>
</dbReference>
<reference evidence="11" key="2">
    <citation type="submission" date="2025-09" db="UniProtKB">
        <authorList>
            <consortium name="Ensembl"/>
        </authorList>
    </citation>
    <scope>IDENTIFICATION</scope>
</reference>
<sequence length="163" mass="18264">IRLAQMIYDKNDPDFEAKVQQLMEVAGKTQDECLVALHDCNGDVNRAILFLLDSPSDTNSWETVGGKKKSPGKDGSAPDTKEKKGEREPSRGRGASNRRGRGLSRGREGSPLTYWTKAWSLLVNDLTWSCPSGPWGGNMEDWTSEDWSEDVRSFSFKIMHLKN</sequence>
<accession>A0A3B3Z7V2</accession>
<evidence type="ECO:0000313" key="11">
    <source>
        <dbReference type="Ensembl" id="ENSPMGP00000000614.1"/>
    </source>
</evidence>
<evidence type="ECO:0000256" key="3">
    <source>
        <dbReference type="ARBA" id="ARBA00004496"/>
    </source>
</evidence>
<keyword evidence="7" id="KW-0597">Phosphoprotein</keyword>
<dbReference type="Ensembl" id="ENSPMGT00000000640.1">
    <property type="protein sequence ID" value="ENSPMGP00000000614.1"/>
    <property type="gene ID" value="ENSPMGG00000000569.1"/>
</dbReference>
<feature type="compositionally biased region" description="Basic and acidic residues" evidence="9">
    <location>
        <begin position="79"/>
        <end position="91"/>
    </location>
</feature>
<protein>
    <recommendedName>
        <fullName evidence="10">UBA domain-containing protein</fullName>
    </recommendedName>
</protein>
<evidence type="ECO:0000256" key="2">
    <source>
        <dbReference type="ARBA" id="ARBA00004286"/>
    </source>
</evidence>
<evidence type="ECO:0000256" key="8">
    <source>
        <dbReference type="ARBA" id="ARBA00023242"/>
    </source>
</evidence>
<dbReference type="STRING" id="409849.ENSPMGP00000000614"/>
<dbReference type="SMART" id="SM00165">
    <property type="entry name" value="UBA"/>
    <property type="match status" value="1"/>
</dbReference>
<dbReference type="GO" id="GO:0005737">
    <property type="term" value="C:cytoplasm"/>
    <property type="evidence" value="ECO:0007669"/>
    <property type="project" value="UniProtKB-SubCell"/>
</dbReference>
<dbReference type="GO" id="GO:0005634">
    <property type="term" value="C:nucleus"/>
    <property type="evidence" value="ECO:0007669"/>
    <property type="project" value="UniProtKB-SubCell"/>
</dbReference>
<evidence type="ECO:0000256" key="9">
    <source>
        <dbReference type="SAM" id="MobiDB-lite"/>
    </source>
</evidence>
<dbReference type="CDD" id="cd14277">
    <property type="entry name" value="UBA_UBP2_like"/>
    <property type="match status" value="1"/>
</dbReference>
<name>A0A3B3Z7V2_9GOBI</name>